<evidence type="ECO:0000256" key="1">
    <source>
        <dbReference type="SAM" id="MobiDB-lite"/>
    </source>
</evidence>
<dbReference type="Proteomes" id="UP001396334">
    <property type="component" value="Unassembled WGS sequence"/>
</dbReference>
<reference evidence="2 3" key="1">
    <citation type="journal article" date="2024" name="G3 (Bethesda)">
        <title>Genome assembly of Hibiscus sabdariffa L. provides insights into metabolisms of medicinal natural products.</title>
        <authorList>
            <person name="Kim T."/>
        </authorList>
    </citation>
    <scope>NUCLEOTIDE SEQUENCE [LARGE SCALE GENOMIC DNA]</scope>
    <source>
        <strain evidence="2">TK-2024</strain>
        <tissue evidence="2">Old leaves</tissue>
    </source>
</reference>
<dbReference type="InterPro" id="IPR021899">
    <property type="entry name" value="DUF3511"/>
</dbReference>
<comment type="caution">
    <text evidence="2">The sequence shown here is derived from an EMBL/GenBank/DDBJ whole genome shotgun (WGS) entry which is preliminary data.</text>
</comment>
<dbReference type="PANTHER" id="PTHR33193">
    <property type="entry name" value="DOMAIN PROTEIN, PUTATIVE (DUF3511)-RELATED"/>
    <property type="match status" value="1"/>
</dbReference>
<sequence>MEDYSRSRSYGNGMVQLETYQGAPQPRPGSYELRSYSVSYAQSQMAASNYNNNMGTSNRDLKLKKVKSTSGSSSSKSWSLASDPEFQRKKRVASYKMYSVEGKRGSLSRLDNNNGKHLVMDFVPTAIEPSV</sequence>
<feature type="compositionally biased region" description="Low complexity" evidence="1">
    <location>
        <begin position="68"/>
        <end position="82"/>
    </location>
</feature>
<feature type="region of interest" description="Disordered" evidence="1">
    <location>
        <begin position="1"/>
        <end position="31"/>
    </location>
</feature>
<proteinExistence type="predicted"/>
<accession>A0ABR2NI19</accession>
<gene>
    <name evidence="2" type="ORF">V6N11_057595</name>
</gene>
<protein>
    <submittedName>
        <fullName evidence="2">Uncharacterized protein</fullName>
    </submittedName>
</protein>
<evidence type="ECO:0000313" key="3">
    <source>
        <dbReference type="Proteomes" id="UP001396334"/>
    </source>
</evidence>
<dbReference type="EMBL" id="JBBPBN010000139">
    <property type="protein sequence ID" value="KAK8975755.1"/>
    <property type="molecule type" value="Genomic_DNA"/>
</dbReference>
<evidence type="ECO:0000313" key="2">
    <source>
        <dbReference type="EMBL" id="KAK8975755.1"/>
    </source>
</evidence>
<organism evidence="2 3">
    <name type="scientific">Hibiscus sabdariffa</name>
    <name type="common">roselle</name>
    <dbReference type="NCBI Taxonomy" id="183260"/>
    <lineage>
        <taxon>Eukaryota</taxon>
        <taxon>Viridiplantae</taxon>
        <taxon>Streptophyta</taxon>
        <taxon>Embryophyta</taxon>
        <taxon>Tracheophyta</taxon>
        <taxon>Spermatophyta</taxon>
        <taxon>Magnoliopsida</taxon>
        <taxon>eudicotyledons</taxon>
        <taxon>Gunneridae</taxon>
        <taxon>Pentapetalae</taxon>
        <taxon>rosids</taxon>
        <taxon>malvids</taxon>
        <taxon>Malvales</taxon>
        <taxon>Malvaceae</taxon>
        <taxon>Malvoideae</taxon>
        <taxon>Hibiscus</taxon>
    </lineage>
</organism>
<keyword evidence="3" id="KW-1185">Reference proteome</keyword>
<name>A0ABR2NI19_9ROSI</name>
<dbReference type="Pfam" id="PF12023">
    <property type="entry name" value="DUF3511"/>
    <property type="match status" value="1"/>
</dbReference>
<dbReference type="PANTHER" id="PTHR33193:SF62">
    <property type="entry name" value="FAMILY ABC TRANSPORTER, PUTATIVE (DUF3511)-RELATED"/>
    <property type="match status" value="1"/>
</dbReference>
<feature type="region of interest" description="Disordered" evidence="1">
    <location>
        <begin position="64"/>
        <end position="83"/>
    </location>
</feature>